<evidence type="ECO:0000259" key="7">
    <source>
        <dbReference type="SMART" id="SM00014"/>
    </source>
</evidence>
<keyword evidence="4" id="KW-0378">Hydrolase</keyword>
<dbReference type="InterPro" id="IPR036938">
    <property type="entry name" value="PAP2/HPO_sf"/>
</dbReference>
<dbReference type="GO" id="GO:0005886">
    <property type="term" value="C:plasma membrane"/>
    <property type="evidence" value="ECO:0007669"/>
    <property type="project" value="UniProtKB-SubCell"/>
</dbReference>
<sequence>MSPVILVPQDALRGSGDPGHILVASRRDWQAGAGPRGGGCHRFAGMASGARAPPDVCERKGNFGAGIRLPRLWPNDRPRHPDERFHDMNDMARRADGAPDAASSIEEADKDVAGKAARHRDHPAVRALGAVSEIADQTPLALVCAGVTVAGVLTGRPRLARTGLDMMAAHVLANLIKRAIKNRVRRTRPNKMIEKRTYRFEPDEGQGGDESSFPSGHTAGAVAVATAMACNLPRTSVPVLLAAAVVAGIQVPRAKHYPMDVAAGAVLGLASALVVRAVSSKAWRMVESSQGTMRSLKDR</sequence>
<evidence type="ECO:0000313" key="9">
    <source>
        <dbReference type="Proteomes" id="UP000296374"/>
    </source>
</evidence>
<dbReference type="EMBL" id="CP038439">
    <property type="protein sequence ID" value="QBX35270.2"/>
    <property type="molecule type" value="Genomic_DNA"/>
</dbReference>
<keyword evidence="3" id="KW-0812">Transmembrane</keyword>
<organism evidence="8 9">
    <name type="scientific">Paracoccus liaowanqingii</name>
    <dbReference type="NCBI Taxonomy" id="2560053"/>
    <lineage>
        <taxon>Bacteria</taxon>
        <taxon>Pseudomonadati</taxon>
        <taxon>Pseudomonadota</taxon>
        <taxon>Alphaproteobacteria</taxon>
        <taxon>Rhodobacterales</taxon>
        <taxon>Paracoccaceae</taxon>
        <taxon>Paracoccus</taxon>
    </lineage>
</organism>
<dbReference type="PANTHER" id="PTHR14969:SF62">
    <property type="entry name" value="DECAPRENYLPHOSPHORYL-5-PHOSPHORIBOSE PHOSPHATASE RV3807C-RELATED"/>
    <property type="match status" value="1"/>
</dbReference>
<evidence type="ECO:0000256" key="5">
    <source>
        <dbReference type="ARBA" id="ARBA00022989"/>
    </source>
</evidence>
<evidence type="ECO:0000256" key="4">
    <source>
        <dbReference type="ARBA" id="ARBA00022801"/>
    </source>
</evidence>
<dbReference type="GO" id="GO:0016787">
    <property type="term" value="F:hydrolase activity"/>
    <property type="evidence" value="ECO:0007669"/>
    <property type="project" value="UniProtKB-KW"/>
</dbReference>
<dbReference type="Proteomes" id="UP000296374">
    <property type="component" value="Chromosome"/>
</dbReference>
<dbReference type="KEGG" id="plia:E4191_11620"/>
<proteinExistence type="predicted"/>
<evidence type="ECO:0000256" key="2">
    <source>
        <dbReference type="ARBA" id="ARBA00022475"/>
    </source>
</evidence>
<dbReference type="InterPro" id="IPR000326">
    <property type="entry name" value="PAP2/HPO"/>
</dbReference>
<keyword evidence="2" id="KW-1003">Cell membrane</keyword>
<protein>
    <submittedName>
        <fullName evidence="8">Phosphatase PAP2 family protein</fullName>
    </submittedName>
</protein>
<dbReference type="SUPFAM" id="SSF48317">
    <property type="entry name" value="Acid phosphatase/Vanadium-dependent haloperoxidase"/>
    <property type="match status" value="1"/>
</dbReference>
<keyword evidence="5" id="KW-1133">Transmembrane helix</keyword>
<reference evidence="9" key="1">
    <citation type="submission" date="2019-03" db="EMBL/GenBank/DDBJ databases">
        <authorList>
            <person name="Li J."/>
        </authorList>
    </citation>
    <scope>NUCLEOTIDE SEQUENCE [LARGE SCALE GENOMIC DNA]</scope>
    <source>
        <strain evidence="9">2251</strain>
    </source>
</reference>
<feature type="domain" description="Phosphatidic acid phosphatase type 2/haloperoxidase" evidence="7">
    <location>
        <begin position="162"/>
        <end position="276"/>
    </location>
</feature>
<dbReference type="SMART" id="SM00014">
    <property type="entry name" value="acidPPc"/>
    <property type="match status" value="1"/>
</dbReference>
<evidence type="ECO:0000313" key="8">
    <source>
        <dbReference type="EMBL" id="QBX35270.2"/>
    </source>
</evidence>
<evidence type="ECO:0000256" key="3">
    <source>
        <dbReference type="ARBA" id="ARBA00022692"/>
    </source>
</evidence>
<dbReference type="AlphaFoldDB" id="A0A4P7HNE6"/>
<dbReference type="Gene3D" id="1.20.144.10">
    <property type="entry name" value="Phosphatidic acid phosphatase type 2/haloperoxidase"/>
    <property type="match status" value="1"/>
</dbReference>
<name>A0A4P7HNE6_9RHOB</name>
<dbReference type="Pfam" id="PF01569">
    <property type="entry name" value="PAP2"/>
    <property type="match status" value="1"/>
</dbReference>
<comment type="subcellular location">
    <subcellularLocation>
        <location evidence="1">Cell membrane</location>
        <topology evidence="1">Multi-pass membrane protein</topology>
    </subcellularLocation>
</comment>
<evidence type="ECO:0000256" key="6">
    <source>
        <dbReference type="ARBA" id="ARBA00023136"/>
    </source>
</evidence>
<dbReference type="PANTHER" id="PTHR14969">
    <property type="entry name" value="SPHINGOSINE-1-PHOSPHATE PHOSPHOHYDROLASE"/>
    <property type="match status" value="1"/>
</dbReference>
<accession>A0A4P7HNE6</accession>
<keyword evidence="6" id="KW-0472">Membrane</keyword>
<gene>
    <name evidence="8" type="ORF">E4191_11620</name>
</gene>
<evidence type="ECO:0000256" key="1">
    <source>
        <dbReference type="ARBA" id="ARBA00004651"/>
    </source>
</evidence>